<dbReference type="RefSeq" id="XP_029124156.1">
    <property type="nucleotide sequence ID" value="XM_029268323.1"/>
</dbReference>
<dbReference type="AlphaFoldDB" id="A0A8N4FBH1"/>
<dbReference type="OrthoDB" id="774413at2759"/>
<sequence>MQGLKEWSEDEKTAEVMLVFPHLAVLKIIDCPNLMTIPELPSLKSLKMKGTNKQLGLVFGLTALSSLDIELDKTSNGTESPPLAQEKMSFRDFRSLENLIITASEDLAPLLKEEETKGLSSSLHHLEVRSCNWLFSSSQQASSPLGFWKNLTSLQSLDIHHCDDLVYWPEEEFRGLNSLKKFSLSGCTMSVGPSSLQLSSSSSGDGELLPNLEELSIRFCDGLLELPKLPATLRSLHVNFCPKLNSMTEGLRHATALHSISIFACSSLTSLSLQLAHLTALQYLDVSYCSNLSYLPQGMQGLTALQSLYIDECPRLSSLPEGLQQRLPHLQHLDIRGCPSLERQYARGGPYWDLISRIPDTGTLSERRSNFSTFLPSFSCFLTPSTVQYHHSPWESERDRLAHAR</sequence>
<dbReference type="SUPFAM" id="SSF52047">
    <property type="entry name" value="RNI-like"/>
    <property type="match status" value="1"/>
</dbReference>
<gene>
    <name evidence="2" type="primary">LOC105057812</name>
</gene>
<evidence type="ECO:0000313" key="2">
    <source>
        <dbReference type="RefSeq" id="XP_029124156.1"/>
    </source>
</evidence>
<dbReference type="Proteomes" id="UP000504607">
    <property type="component" value="Chromosome 14"/>
</dbReference>
<dbReference type="SMART" id="SM00367">
    <property type="entry name" value="LRR_CC"/>
    <property type="match status" value="3"/>
</dbReference>
<dbReference type="InterPro" id="IPR032675">
    <property type="entry name" value="LRR_dom_sf"/>
</dbReference>
<dbReference type="Gene3D" id="3.80.10.10">
    <property type="entry name" value="Ribonuclease Inhibitor"/>
    <property type="match status" value="2"/>
</dbReference>
<dbReference type="PANTHER" id="PTHR36766">
    <property type="entry name" value="PLANT BROAD-SPECTRUM MILDEW RESISTANCE PROTEIN RPW8"/>
    <property type="match status" value="1"/>
</dbReference>
<proteinExistence type="predicted"/>
<dbReference type="InterPro" id="IPR006553">
    <property type="entry name" value="Leu-rich_rpt_Cys-con_subtyp"/>
</dbReference>
<organism evidence="1 2">
    <name type="scientific">Elaeis guineensis var. tenera</name>
    <name type="common">Oil palm</name>
    <dbReference type="NCBI Taxonomy" id="51953"/>
    <lineage>
        <taxon>Eukaryota</taxon>
        <taxon>Viridiplantae</taxon>
        <taxon>Streptophyta</taxon>
        <taxon>Embryophyta</taxon>
        <taxon>Tracheophyta</taxon>
        <taxon>Spermatophyta</taxon>
        <taxon>Magnoliopsida</taxon>
        <taxon>Liliopsida</taxon>
        <taxon>Arecaceae</taxon>
        <taxon>Arecoideae</taxon>
        <taxon>Cocoseae</taxon>
        <taxon>Elaeidinae</taxon>
        <taxon>Elaeis</taxon>
    </lineage>
</organism>
<evidence type="ECO:0000313" key="1">
    <source>
        <dbReference type="Proteomes" id="UP000504607"/>
    </source>
</evidence>
<name>A0A8N4FBH1_ELAGV</name>
<keyword evidence="1" id="KW-1185">Reference proteome</keyword>
<dbReference type="PANTHER" id="PTHR36766:SF40">
    <property type="entry name" value="DISEASE RESISTANCE PROTEIN RGA3"/>
    <property type="match status" value="1"/>
</dbReference>
<accession>A0A8N4FBH1</accession>
<reference evidence="2" key="1">
    <citation type="submission" date="2025-08" db="UniProtKB">
        <authorList>
            <consortium name="RefSeq"/>
        </authorList>
    </citation>
    <scope>IDENTIFICATION</scope>
</reference>
<protein>
    <submittedName>
        <fullName evidence="2">Disease resistance protein RGA4</fullName>
    </submittedName>
</protein>